<reference evidence="10 11" key="1">
    <citation type="submission" date="2019-09" db="EMBL/GenBank/DDBJ databases">
        <authorList>
            <person name="Brejova B."/>
        </authorList>
    </citation>
    <scope>NUCLEOTIDE SEQUENCE [LARGE SCALE GENOMIC DNA]</scope>
</reference>
<comment type="similarity">
    <text evidence="2 8">Belongs to the Mediator complex subunit 31 family.</text>
</comment>
<evidence type="ECO:0000256" key="4">
    <source>
        <dbReference type="ARBA" id="ARBA00023015"/>
    </source>
</evidence>
<keyword evidence="5 8" id="KW-0010">Activator</keyword>
<dbReference type="OrthoDB" id="10257739at2759"/>
<dbReference type="Proteomes" id="UP000398389">
    <property type="component" value="Unassembled WGS sequence"/>
</dbReference>
<evidence type="ECO:0000256" key="3">
    <source>
        <dbReference type="ARBA" id="ARBA00019660"/>
    </source>
</evidence>
<dbReference type="RefSeq" id="XP_031853577.1">
    <property type="nucleotide sequence ID" value="XM_031997686.1"/>
</dbReference>
<dbReference type="GO" id="GO:0003712">
    <property type="term" value="F:transcription coregulator activity"/>
    <property type="evidence" value="ECO:0007669"/>
    <property type="project" value="InterPro"/>
</dbReference>
<evidence type="ECO:0000256" key="5">
    <source>
        <dbReference type="ARBA" id="ARBA00023159"/>
    </source>
</evidence>
<protein>
    <recommendedName>
        <fullName evidence="3 8">Mediator of RNA polymerase II transcription subunit 31</fullName>
    </recommendedName>
</protein>
<evidence type="ECO:0000256" key="8">
    <source>
        <dbReference type="RuleBase" id="RU364129"/>
    </source>
</evidence>
<dbReference type="EMBL" id="CABVLU010000002">
    <property type="protein sequence ID" value="VVT51053.1"/>
    <property type="molecule type" value="Genomic_DNA"/>
</dbReference>
<keyword evidence="11" id="KW-1185">Reference proteome</keyword>
<dbReference type="InterPro" id="IPR038089">
    <property type="entry name" value="Med31_sf"/>
</dbReference>
<dbReference type="Gene3D" id="1.10.10.1340">
    <property type="entry name" value="Mediator of RNA polymerase II, submodule Med31 (Soh1)"/>
    <property type="match status" value="1"/>
</dbReference>
<evidence type="ECO:0000256" key="6">
    <source>
        <dbReference type="ARBA" id="ARBA00023163"/>
    </source>
</evidence>
<gene>
    <name evidence="10" type="ORF">SAPINGB_P002968</name>
</gene>
<keyword evidence="6 8" id="KW-0804">Transcription</keyword>
<organism evidence="10 11">
    <name type="scientific">Magnusiomyces paraingens</name>
    <dbReference type="NCBI Taxonomy" id="2606893"/>
    <lineage>
        <taxon>Eukaryota</taxon>
        <taxon>Fungi</taxon>
        <taxon>Dikarya</taxon>
        <taxon>Ascomycota</taxon>
        <taxon>Saccharomycotina</taxon>
        <taxon>Dipodascomycetes</taxon>
        <taxon>Dipodascales</taxon>
        <taxon>Dipodascaceae</taxon>
        <taxon>Magnusiomyces</taxon>
    </lineage>
</organism>
<feature type="region of interest" description="Disordered" evidence="9">
    <location>
        <begin position="99"/>
        <end position="124"/>
    </location>
</feature>
<comment type="subunit">
    <text evidence="8">Component of the Mediator complex.</text>
</comment>
<keyword evidence="7 8" id="KW-0539">Nucleus</keyword>
<dbReference type="GO" id="GO:0006355">
    <property type="term" value="P:regulation of DNA-templated transcription"/>
    <property type="evidence" value="ECO:0007669"/>
    <property type="project" value="InterPro"/>
</dbReference>
<evidence type="ECO:0000256" key="9">
    <source>
        <dbReference type="SAM" id="MobiDB-lite"/>
    </source>
</evidence>
<dbReference type="GeneID" id="43581786"/>
<dbReference type="PANTHER" id="PTHR13186">
    <property type="entry name" value="MEDIATOR OF RNA POLYMERASE II TRANSCRIPTION SUBUNIT 31"/>
    <property type="match status" value="1"/>
</dbReference>
<comment type="function">
    <text evidence="8">Component of the Mediator complex, a coactivator involved in the regulated transcription of nearly all RNA polymerase II-dependent genes. Mediator functions as a bridge to convey information from gene-specific regulatory proteins to the basal RNA polymerase II transcription machinery. Mediator is recruited to promoters by direct interactions with regulatory proteins and serves as a scaffold for the assembly of a functional preinitiation complex with RNA polymerase II and the general transcription factors.</text>
</comment>
<evidence type="ECO:0000313" key="10">
    <source>
        <dbReference type="EMBL" id="VVT51053.1"/>
    </source>
</evidence>
<accession>A0A5E8BQQ5</accession>
<evidence type="ECO:0000256" key="7">
    <source>
        <dbReference type="ARBA" id="ARBA00023242"/>
    </source>
</evidence>
<keyword evidence="4 8" id="KW-0805">Transcription regulation</keyword>
<dbReference type="Pfam" id="PF05669">
    <property type="entry name" value="Med31"/>
    <property type="match status" value="1"/>
</dbReference>
<proteinExistence type="inferred from homology"/>
<dbReference type="GO" id="GO:0016592">
    <property type="term" value="C:mediator complex"/>
    <property type="evidence" value="ECO:0007669"/>
    <property type="project" value="InterPro"/>
</dbReference>
<evidence type="ECO:0000256" key="1">
    <source>
        <dbReference type="ARBA" id="ARBA00004123"/>
    </source>
</evidence>
<sequence length="124" mass="14799">MSDSQGKQVQVQQPAVDLPNRWEVELEYLESEEFLNFLEYLEYWREPKYAKYIVYPNCLFVLSLLKEPRFRKDIAREDVSTMFMDDFYMRWLKKTTNPEGDIEKMAKETNPPADSTTIKTEPGK</sequence>
<dbReference type="AlphaFoldDB" id="A0A5E8BQQ5"/>
<evidence type="ECO:0000256" key="2">
    <source>
        <dbReference type="ARBA" id="ARBA00006378"/>
    </source>
</evidence>
<comment type="subcellular location">
    <subcellularLocation>
        <location evidence="1 8">Nucleus</location>
    </subcellularLocation>
</comment>
<evidence type="ECO:0000313" key="11">
    <source>
        <dbReference type="Proteomes" id="UP000398389"/>
    </source>
</evidence>
<feature type="compositionally biased region" description="Polar residues" evidence="9">
    <location>
        <begin position="112"/>
        <end position="124"/>
    </location>
</feature>
<name>A0A5E8BQQ5_9ASCO</name>
<dbReference type="InterPro" id="IPR008831">
    <property type="entry name" value="Mediator_Med31"/>
</dbReference>